<dbReference type="PRINTS" id="PR00184">
    <property type="entry name" value="NEISSPPORIN"/>
</dbReference>
<feature type="chain" id="PRO_5002646188" evidence="11">
    <location>
        <begin position="34"/>
        <end position="381"/>
    </location>
</feature>
<evidence type="ECO:0000256" key="5">
    <source>
        <dbReference type="ARBA" id="ARBA00022692"/>
    </source>
</evidence>
<dbReference type="AlphaFoldDB" id="A2SCN2"/>
<dbReference type="GO" id="GO:0046930">
    <property type="term" value="C:pore complex"/>
    <property type="evidence" value="ECO:0007669"/>
    <property type="project" value="UniProtKB-KW"/>
</dbReference>
<evidence type="ECO:0000259" key="12">
    <source>
        <dbReference type="Pfam" id="PF13609"/>
    </source>
</evidence>
<name>A2SCN2_METPP</name>
<sequence>MFTKHTHLSVPALPWRATAAALALGLGAGLAGAADEPSVQIYGIVDIGVLTQSKSGTSGRLTQVATSGYRQSVWGFRGKEDLGNGLKVFFNLETHFDVDTGEFHGTGDAAGSGPILFRRQANLGLSGDWGQVAFGRQYGPALLAHLATEPRAFKEQFSNIYLFAYNQYAATLGPAPAGINANNDVGIFLKNAIQYRNAFGPVQVGLAYALGEAAGSLKKNSVVAAGVTYTGPVVLSFSYQNMKDGTTGEPVVKHVGFGGAVPIGDFTLKANYLNVKNADPSGAELSDVDGLSFGVDYDWSPKNKLTVAYYDNEDQRNRSDAARSLVISNDYSLSKRTLLYVQGAYVDAKAGATIKTTIVAAGVPAQDARTTLLNVGINHTF</sequence>
<keyword evidence="8" id="KW-0626">Porin</keyword>
<dbReference type="CDD" id="cd00342">
    <property type="entry name" value="gram_neg_porins"/>
    <property type="match status" value="1"/>
</dbReference>
<dbReference type="SUPFAM" id="SSF56935">
    <property type="entry name" value="Porins"/>
    <property type="match status" value="1"/>
</dbReference>
<feature type="domain" description="Porin" evidence="12">
    <location>
        <begin position="20"/>
        <end position="350"/>
    </location>
</feature>
<keyword evidence="14" id="KW-1185">Reference proteome</keyword>
<organism evidence="13 14">
    <name type="scientific">Methylibium petroleiphilum (strain ATCC BAA-1232 / LMG 22953 / PM1)</name>
    <dbReference type="NCBI Taxonomy" id="420662"/>
    <lineage>
        <taxon>Bacteria</taxon>
        <taxon>Pseudomonadati</taxon>
        <taxon>Pseudomonadota</taxon>
        <taxon>Betaproteobacteria</taxon>
        <taxon>Burkholderiales</taxon>
        <taxon>Sphaerotilaceae</taxon>
        <taxon>Methylibium</taxon>
    </lineage>
</organism>
<evidence type="ECO:0000313" key="13">
    <source>
        <dbReference type="EMBL" id="ABM93321.1"/>
    </source>
</evidence>
<evidence type="ECO:0000256" key="2">
    <source>
        <dbReference type="ARBA" id="ARBA00011233"/>
    </source>
</evidence>
<evidence type="ECO:0000256" key="3">
    <source>
        <dbReference type="ARBA" id="ARBA00022448"/>
    </source>
</evidence>
<evidence type="ECO:0000256" key="10">
    <source>
        <dbReference type="ARBA" id="ARBA00023237"/>
    </source>
</evidence>
<dbReference type="PANTHER" id="PTHR34501">
    <property type="entry name" value="PROTEIN YDDL-RELATED"/>
    <property type="match status" value="1"/>
</dbReference>
<keyword evidence="9" id="KW-0472">Membrane</keyword>
<gene>
    <name evidence="13" type="ordered locus">Mpe_A0359</name>
</gene>
<comment type="subunit">
    <text evidence="2">Homotrimer.</text>
</comment>
<dbReference type="GO" id="GO:0015288">
    <property type="term" value="F:porin activity"/>
    <property type="evidence" value="ECO:0007669"/>
    <property type="project" value="UniProtKB-KW"/>
</dbReference>
<dbReference type="InterPro" id="IPR023614">
    <property type="entry name" value="Porin_dom_sf"/>
</dbReference>
<dbReference type="InterPro" id="IPR033900">
    <property type="entry name" value="Gram_neg_porin_domain"/>
</dbReference>
<evidence type="ECO:0000256" key="1">
    <source>
        <dbReference type="ARBA" id="ARBA00004571"/>
    </source>
</evidence>
<dbReference type="Proteomes" id="UP000000366">
    <property type="component" value="Chromosome"/>
</dbReference>
<evidence type="ECO:0000256" key="9">
    <source>
        <dbReference type="ARBA" id="ARBA00023136"/>
    </source>
</evidence>
<keyword evidence="4" id="KW-1134">Transmembrane beta strand</keyword>
<keyword evidence="3" id="KW-0813">Transport</keyword>
<protein>
    <submittedName>
        <fullName evidence="13">Putative porin protein</fullName>
    </submittedName>
</protein>
<feature type="signal peptide" evidence="11">
    <location>
        <begin position="1"/>
        <end position="33"/>
    </location>
</feature>
<keyword evidence="7" id="KW-0406">Ion transport</keyword>
<evidence type="ECO:0000256" key="7">
    <source>
        <dbReference type="ARBA" id="ARBA00023065"/>
    </source>
</evidence>
<dbReference type="HOGENOM" id="CLU_038238_2_0_4"/>
<dbReference type="RefSeq" id="WP_011827960.1">
    <property type="nucleotide sequence ID" value="NC_008825.1"/>
</dbReference>
<dbReference type="GO" id="GO:0006811">
    <property type="term" value="P:monoatomic ion transport"/>
    <property type="evidence" value="ECO:0007669"/>
    <property type="project" value="UniProtKB-KW"/>
</dbReference>
<evidence type="ECO:0000256" key="6">
    <source>
        <dbReference type="ARBA" id="ARBA00022729"/>
    </source>
</evidence>
<dbReference type="Gene3D" id="2.40.160.10">
    <property type="entry name" value="Porin"/>
    <property type="match status" value="1"/>
</dbReference>
<comment type="subcellular location">
    <subcellularLocation>
        <location evidence="1">Cell outer membrane</location>
        <topology evidence="1">Multi-pass membrane protein</topology>
    </subcellularLocation>
</comment>
<evidence type="ECO:0000256" key="4">
    <source>
        <dbReference type="ARBA" id="ARBA00022452"/>
    </source>
</evidence>
<evidence type="ECO:0000256" key="8">
    <source>
        <dbReference type="ARBA" id="ARBA00023114"/>
    </source>
</evidence>
<dbReference type="eggNOG" id="COG3203">
    <property type="taxonomic scope" value="Bacteria"/>
</dbReference>
<evidence type="ECO:0000256" key="11">
    <source>
        <dbReference type="SAM" id="SignalP"/>
    </source>
</evidence>
<dbReference type="KEGG" id="mpt:Mpe_A0359"/>
<dbReference type="PANTHER" id="PTHR34501:SF9">
    <property type="entry name" value="MAJOR OUTER MEMBRANE PROTEIN P.IA"/>
    <property type="match status" value="1"/>
</dbReference>
<proteinExistence type="predicted"/>
<evidence type="ECO:0000313" key="14">
    <source>
        <dbReference type="Proteomes" id="UP000000366"/>
    </source>
</evidence>
<dbReference type="Pfam" id="PF13609">
    <property type="entry name" value="Porin_4"/>
    <property type="match status" value="1"/>
</dbReference>
<keyword evidence="5" id="KW-0812">Transmembrane</keyword>
<dbReference type="InterPro" id="IPR002299">
    <property type="entry name" value="Porin_Neis"/>
</dbReference>
<dbReference type="STRING" id="420662.Mpe_A0359"/>
<dbReference type="InterPro" id="IPR050298">
    <property type="entry name" value="Gram-neg_bact_OMP"/>
</dbReference>
<keyword evidence="6 11" id="KW-0732">Signal</keyword>
<dbReference type="EMBL" id="CP000555">
    <property type="protein sequence ID" value="ABM93321.1"/>
    <property type="molecule type" value="Genomic_DNA"/>
</dbReference>
<dbReference type="GO" id="GO:0009279">
    <property type="term" value="C:cell outer membrane"/>
    <property type="evidence" value="ECO:0007669"/>
    <property type="project" value="UniProtKB-SubCell"/>
</dbReference>
<reference evidence="13 14" key="1">
    <citation type="journal article" date="2007" name="J. Bacteriol.">
        <title>Whole-genome analysis of the methyl tert-butyl ether-degrading beta-proteobacterium Methylibium petroleiphilum PM1.</title>
        <authorList>
            <person name="Kane S.R."/>
            <person name="Chakicherla A.Y."/>
            <person name="Chain P.S.G."/>
            <person name="Schmidt R."/>
            <person name="Shin M.W."/>
            <person name="Legler T.C."/>
            <person name="Scow K.M."/>
            <person name="Larimer F.W."/>
            <person name="Lucas S.M."/>
            <person name="Richardson P.M."/>
            <person name="Hristova K.R."/>
        </authorList>
    </citation>
    <scope>NUCLEOTIDE SEQUENCE [LARGE SCALE GENOMIC DNA]</scope>
    <source>
        <strain evidence="14">ATCC BAA-1232 / LMG 22953 / PM1</strain>
    </source>
</reference>
<keyword evidence="10" id="KW-0998">Cell outer membrane</keyword>
<accession>A2SCN2</accession>